<feature type="domain" description="DUF1330" evidence="1">
    <location>
        <begin position="2"/>
        <end position="68"/>
    </location>
</feature>
<evidence type="ECO:0000313" key="3">
    <source>
        <dbReference type="Proteomes" id="UP001285921"/>
    </source>
</evidence>
<organism evidence="2 3">
    <name type="scientific">Paenibacillus glycanilyticus</name>
    <dbReference type="NCBI Taxonomy" id="126569"/>
    <lineage>
        <taxon>Bacteria</taxon>
        <taxon>Bacillati</taxon>
        <taxon>Bacillota</taxon>
        <taxon>Bacilli</taxon>
        <taxon>Bacillales</taxon>
        <taxon>Paenibacillaceae</taxon>
        <taxon>Paenibacillus</taxon>
    </lineage>
</organism>
<evidence type="ECO:0000259" key="1">
    <source>
        <dbReference type="Pfam" id="PF07045"/>
    </source>
</evidence>
<name>A0ABQ6NQI6_9BACL</name>
<reference evidence="2 3" key="1">
    <citation type="submission" date="2023-05" db="EMBL/GenBank/DDBJ databases">
        <title>Draft genome of Paenibacillus sp. CCS26.</title>
        <authorList>
            <person name="Akita H."/>
            <person name="Shinto Y."/>
            <person name="Kimura Z."/>
        </authorList>
    </citation>
    <scope>NUCLEOTIDE SEQUENCE [LARGE SCALE GENOMIC DNA]</scope>
    <source>
        <strain evidence="2 3">CCS26</strain>
    </source>
</reference>
<proteinExistence type="predicted"/>
<dbReference type="EMBL" id="BTCL01000019">
    <property type="protein sequence ID" value="GMK47351.1"/>
    <property type="molecule type" value="Genomic_DNA"/>
</dbReference>
<dbReference type="InterPro" id="IPR011008">
    <property type="entry name" value="Dimeric_a/b-barrel"/>
</dbReference>
<dbReference type="RefSeq" id="WP_317981333.1">
    <property type="nucleotide sequence ID" value="NZ_BTCL01000019.1"/>
</dbReference>
<comment type="caution">
    <text evidence="2">The sequence shown here is derived from an EMBL/GenBank/DDBJ whole genome shotgun (WGS) entry which is preliminary data.</text>
</comment>
<evidence type="ECO:0000313" key="2">
    <source>
        <dbReference type="EMBL" id="GMK47351.1"/>
    </source>
</evidence>
<dbReference type="SUPFAM" id="SSF54909">
    <property type="entry name" value="Dimeric alpha+beta barrel"/>
    <property type="match status" value="1"/>
</dbReference>
<sequence length="68" mass="7479">MKAYVVFIREKTVDPDELKIYASKAPAGLEGHPVKPVAMYGHYEVLEGPDAEGAAILEFPSMDEAKAW</sequence>
<gene>
    <name evidence="2" type="ORF">PghCCS26_44810</name>
</gene>
<keyword evidence="3" id="KW-1185">Reference proteome</keyword>
<accession>A0ABQ6NQI6</accession>
<protein>
    <recommendedName>
        <fullName evidence="1">DUF1330 domain-containing protein</fullName>
    </recommendedName>
</protein>
<dbReference type="Proteomes" id="UP001285921">
    <property type="component" value="Unassembled WGS sequence"/>
</dbReference>
<dbReference type="InterPro" id="IPR010753">
    <property type="entry name" value="DUF1330"/>
</dbReference>
<dbReference type="Pfam" id="PF07045">
    <property type="entry name" value="DUF1330"/>
    <property type="match status" value="1"/>
</dbReference>
<dbReference type="Gene3D" id="3.30.70.100">
    <property type="match status" value="1"/>
</dbReference>